<sequence>MRAEVEKEMSALVLSLSETIGAEVDIDDDMLEYLVEFVMERCSQPDELDEDEAVDDLRIMLEGYIGDELEAAAASLPAAWKTLVAAAAEPAPDDASDFWGSDDECAAASPSPPAEAAAVRPASPSASSDASCESGKENAGAVAEDPGTALLAQVFPDADRRWLDEMVHAHDGDVAAAADAVQLARELEAAGCDVRHVRPKGSKAGGRRANKDATRGSATASSSPAPALDSALKSKIAAQYMVRDEEFVGRKSMHELSKADRAAYKTRLSGIATAIPDQDKNRPRIRYRDGKVASTKGEKYIVVTEPEPECMKATYVSLKKVRKGKRGPSPFAGGGSKGKKGPVSSKSAAGKKGKRK</sequence>
<dbReference type="RefSeq" id="XP_013753354.1">
    <property type="nucleotide sequence ID" value="XM_013897900.1"/>
</dbReference>
<dbReference type="OrthoDB" id="10060331at2759"/>
<evidence type="ECO:0000256" key="1">
    <source>
        <dbReference type="SAM" id="MobiDB-lite"/>
    </source>
</evidence>
<protein>
    <recommendedName>
        <fullName evidence="4">CUE domain-containing protein</fullName>
    </recommendedName>
</protein>
<dbReference type="Proteomes" id="UP000054408">
    <property type="component" value="Unassembled WGS sequence"/>
</dbReference>
<keyword evidence="3" id="KW-1185">Reference proteome</keyword>
<evidence type="ECO:0008006" key="4">
    <source>
        <dbReference type="Google" id="ProtNLM"/>
    </source>
</evidence>
<dbReference type="GeneID" id="25568817"/>
<feature type="compositionally biased region" description="Basic residues" evidence="1">
    <location>
        <begin position="197"/>
        <end position="208"/>
    </location>
</feature>
<feature type="region of interest" description="Disordered" evidence="1">
    <location>
        <begin position="318"/>
        <end position="356"/>
    </location>
</feature>
<dbReference type="AlphaFoldDB" id="A0A0L0DRX6"/>
<feature type="region of interest" description="Disordered" evidence="1">
    <location>
        <begin position="92"/>
        <end position="147"/>
    </location>
</feature>
<name>A0A0L0DRX6_THETB</name>
<feature type="compositionally biased region" description="Low complexity" evidence="1">
    <location>
        <begin position="215"/>
        <end position="229"/>
    </location>
</feature>
<proteinExistence type="predicted"/>
<evidence type="ECO:0000313" key="3">
    <source>
        <dbReference type="Proteomes" id="UP000054408"/>
    </source>
</evidence>
<evidence type="ECO:0000313" key="2">
    <source>
        <dbReference type="EMBL" id="KNC55050.1"/>
    </source>
</evidence>
<reference evidence="2 3" key="1">
    <citation type="submission" date="2010-05" db="EMBL/GenBank/DDBJ databases">
        <title>The Genome Sequence of Thecamonas trahens ATCC 50062.</title>
        <authorList>
            <consortium name="The Broad Institute Genome Sequencing Platform"/>
            <person name="Russ C."/>
            <person name="Cuomo C."/>
            <person name="Shea T."/>
            <person name="Young S.K."/>
            <person name="Zeng Q."/>
            <person name="Koehrsen M."/>
            <person name="Haas B."/>
            <person name="Borodovsky M."/>
            <person name="Guigo R."/>
            <person name="Alvarado L."/>
            <person name="Berlin A."/>
            <person name="Bochicchio J."/>
            <person name="Borenstein D."/>
            <person name="Chapman S."/>
            <person name="Chen Z."/>
            <person name="Freedman E."/>
            <person name="Gellesch M."/>
            <person name="Goldberg J."/>
            <person name="Griggs A."/>
            <person name="Gujja S."/>
            <person name="Heilman E."/>
            <person name="Heiman D."/>
            <person name="Hepburn T."/>
            <person name="Howarth C."/>
            <person name="Jen D."/>
            <person name="Larson L."/>
            <person name="Mehta T."/>
            <person name="Park D."/>
            <person name="Pearson M."/>
            <person name="Roberts A."/>
            <person name="Saif S."/>
            <person name="Shenoy N."/>
            <person name="Sisk P."/>
            <person name="Stolte C."/>
            <person name="Sykes S."/>
            <person name="Thomson T."/>
            <person name="Walk T."/>
            <person name="White J."/>
            <person name="Yandava C."/>
            <person name="Burger G."/>
            <person name="Gray M.W."/>
            <person name="Holland P.W.H."/>
            <person name="King N."/>
            <person name="Lang F.B.F."/>
            <person name="Roger A.J."/>
            <person name="Ruiz-Trillo I."/>
            <person name="Lander E."/>
            <person name="Nusbaum C."/>
        </authorList>
    </citation>
    <scope>NUCLEOTIDE SEQUENCE [LARGE SCALE GENOMIC DNA]</scope>
    <source>
        <strain evidence="2 3">ATCC 50062</strain>
    </source>
</reference>
<gene>
    <name evidence="2" type="ORF">AMSG_10646</name>
</gene>
<dbReference type="EMBL" id="GL349494">
    <property type="protein sequence ID" value="KNC55050.1"/>
    <property type="molecule type" value="Genomic_DNA"/>
</dbReference>
<feature type="region of interest" description="Disordered" evidence="1">
    <location>
        <begin position="197"/>
        <end position="229"/>
    </location>
</feature>
<accession>A0A0L0DRX6</accession>
<feature type="compositionally biased region" description="Low complexity" evidence="1">
    <location>
        <begin position="106"/>
        <end position="133"/>
    </location>
</feature>
<feature type="compositionally biased region" description="Acidic residues" evidence="1">
    <location>
        <begin position="92"/>
        <end position="105"/>
    </location>
</feature>
<organism evidence="2 3">
    <name type="scientific">Thecamonas trahens ATCC 50062</name>
    <dbReference type="NCBI Taxonomy" id="461836"/>
    <lineage>
        <taxon>Eukaryota</taxon>
        <taxon>Apusozoa</taxon>
        <taxon>Apusomonadida</taxon>
        <taxon>Apusomonadidae</taxon>
        <taxon>Thecamonas</taxon>
    </lineage>
</organism>